<dbReference type="PIRSF" id="PIRSF006910">
    <property type="entry name" value="NA_bind_Rv2694c_prd"/>
    <property type="match status" value="1"/>
</dbReference>
<evidence type="ECO:0000313" key="1">
    <source>
        <dbReference type="EMBL" id="PYC78715.1"/>
    </source>
</evidence>
<accession>A0A2V4NEP1</accession>
<reference evidence="1 2" key="1">
    <citation type="submission" date="2018-03" db="EMBL/GenBank/DDBJ databases">
        <title>Bioinformatic expansion and discovery of thiopeptide antibiotics.</title>
        <authorList>
            <person name="Schwalen C.J."/>
            <person name="Hudson G.A."/>
            <person name="Mitchell D.A."/>
        </authorList>
    </citation>
    <scope>NUCLEOTIDE SEQUENCE [LARGE SCALE GENOMIC DNA]</scope>
    <source>
        <strain evidence="1 2">ATCC 21389</strain>
    </source>
</reference>
<name>A0A2V4NEP1_9ACTN</name>
<keyword evidence="2" id="KW-1185">Reference proteome</keyword>
<dbReference type="SUPFAM" id="SSF50249">
    <property type="entry name" value="Nucleic acid-binding proteins"/>
    <property type="match status" value="1"/>
</dbReference>
<gene>
    <name evidence="1" type="ORF">C7C46_15455</name>
</gene>
<dbReference type="CDD" id="cd04488">
    <property type="entry name" value="RecG_wedge_OBF"/>
    <property type="match status" value="1"/>
</dbReference>
<dbReference type="Proteomes" id="UP000248039">
    <property type="component" value="Unassembled WGS sequence"/>
</dbReference>
<organism evidence="1 2">
    <name type="scientific">Streptomyces tateyamensis</name>
    <dbReference type="NCBI Taxonomy" id="565073"/>
    <lineage>
        <taxon>Bacteria</taxon>
        <taxon>Bacillati</taxon>
        <taxon>Actinomycetota</taxon>
        <taxon>Actinomycetes</taxon>
        <taxon>Kitasatosporales</taxon>
        <taxon>Streptomycetaceae</taxon>
        <taxon>Streptomyces</taxon>
    </lineage>
</organism>
<dbReference type="InterPro" id="IPR012340">
    <property type="entry name" value="NA-bd_OB-fold"/>
</dbReference>
<evidence type="ECO:0000313" key="2">
    <source>
        <dbReference type="Proteomes" id="UP000248039"/>
    </source>
</evidence>
<dbReference type="GO" id="GO:0003677">
    <property type="term" value="F:DNA binding"/>
    <property type="evidence" value="ECO:0007669"/>
    <property type="project" value="UniProtKB-KW"/>
</dbReference>
<dbReference type="Gene3D" id="2.40.50.140">
    <property type="entry name" value="Nucleic acid-binding proteins"/>
    <property type="match status" value="1"/>
</dbReference>
<comment type="caution">
    <text evidence="1">The sequence shown here is derived from an EMBL/GenBank/DDBJ whole genome shotgun (WGS) entry which is preliminary data.</text>
</comment>
<dbReference type="EMBL" id="PYBW01000048">
    <property type="protein sequence ID" value="PYC78715.1"/>
    <property type="molecule type" value="Genomic_DNA"/>
</dbReference>
<protein>
    <submittedName>
        <fullName evidence="1">DNA-binding protein</fullName>
    </submittedName>
</protein>
<keyword evidence="1" id="KW-0238">DNA-binding</keyword>
<dbReference type="OrthoDB" id="3268233at2"/>
<sequence>MARLSRSSSDLQAEQLAAAVTSAHATRIADTEDREMVRLIGTLRTVTLRPVGGAPALEAHLWDGTGEVVVIWLGRREIPGILSGRTIEVRGRLSRARGRRTLYNPAYELRAQAAH</sequence>
<dbReference type="AlphaFoldDB" id="A0A2V4NEP1"/>
<dbReference type="InterPro" id="IPR016499">
    <property type="entry name" value="NucleicA-bd_Rv2694c_prd"/>
</dbReference>
<proteinExistence type="predicted"/>